<comment type="caution">
    <text evidence="2">The sequence shown here is derived from an EMBL/GenBank/DDBJ whole genome shotgun (WGS) entry which is preliminary data.</text>
</comment>
<proteinExistence type="predicted"/>
<protein>
    <submittedName>
        <fullName evidence="2">DUF1499 domain-containing protein</fullName>
    </submittedName>
</protein>
<reference evidence="2 3" key="1">
    <citation type="submission" date="2021-03" db="EMBL/GenBank/DDBJ databases">
        <title>Aliifodinibius sp. nov., a new bacterium isolated from saline soil.</title>
        <authorList>
            <person name="Galisteo C."/>
            <person name="De La Haba R."/>
            <person name="Sanchez-Porro C."/>
            <person name="Ventosa A."/>
        </authorList>
    </citation>
    <scope>NUCLEOTIDE SEQUENCE [LARGE SCALE GENOMIC DNA]</scope>
    <source>
        <strain evidence="2 3">1BSP15-2V2</strain>
    </source>
</reference>
<dbReference type="Pfam" id="PF07386">
    <property type="entry name" value="DUF1499"/>
    <property type="match status" value="1"/>
</dbReference>
<evidence type="ECO:0000313" key="3">
    <source>
        <dbReference type="Proteomes" id="UP001207918"/>
    </source>
</evidence>
<sequence length="249" mass="27459">MENRRTSLLAIFGIIVGIIAALMLLGAGYGYQWGWWGLGTAFTWLLPGSLILGLLATGLGVTFGFSRRKQPEQKGQGWAWTGTILGLAVIGTIGYWFLQAQQYPPIHDISTDIQNPPTFEAVVPLRADAPNDTTYGDQEKANLQREAYPDIETVYLDTDYPEAFDRALKAAQTMGWEEMVAADKATGRIEATDEVPWFGFKDDIVIRVDTSQASGQTAIDVRSVSRIGRGDIGVNAHRIREYLEVLEGM</sequence>
<organism evidence="2 3">
    <name type="scientific">Fodinibius salsisoli</name>
    <dbReference type="NCBI Taxonomy" id="2820877"/>
    <lineage>
        <taxon>Bacteria</taxon>
        <taxon>Pseudomonadati</taxon>
        <taxon>Balneolota</taxon>
        <taxon>Balneolia</taxon>
        <taxon>Balneolales</taxon>
        <taxon>Balneolaceae</taxon>
        <taxon>Fodinibius</taxon>
    </lineage>
</organism>
<evidence type="ECO:0000313" key="2">
    <source>
        <dbReference type="EMBL" id="MCW9708218.1"/>
    </source>
</evidence>
<keyword evidence="1" id="KW-1133">Transmembrane helix</keyword>
<feature type="transmembrane region" description="Helical" evidence="1">
    <location>
        <begin position="7"/>
        <end position="29"/>
    </location>
</feature>
<feature type="transmembrane region" description="Helical" evidence="1">
    <location>
        <begin position="41"/>
        <end position="65"/>
    </location>
</feature>
<keyword evidence="1" id="KW-0812">Transmembrane</keyword>
<feature type="transmembrane region" description="Helical" evidence="1">
    <location>
        <begin position="77"/>
        <end position="98"/>
    </location>
</feature>
<gene>
    <name evidence="2" type="ORF">J6I44_15235</name>
</gene>
<keyword evidence="1" id="KW-0472">Membrane</keyword>
<dbReference type="Proteomes" id="UP001207918">
    <property type="component" value="Unassembled WGS sequence"/>
</dbReference>
<dbReference type="RefSeq" id="WP_265767004.1">
    <property type="nucleotide sequence ID" value="NZ_JAGGJA010000011.1"/>
</dbReference>
<dbReference type="InterPro" id="IPR010865">
    <property type="entry name" value="DUF1499"/>
</dbReference>
<name>A0ABT3PQT7_9BACT</name>
<keyword evidence="3" id="KW-1185">Reference proteome</keyword>
<evidence type="ECO:0000256" key="1">
    <source>
        <dbReference type="SAM" id="Phobius"/>
    </source>
</evidence>
<accession>A0ABT3PQT7</accession>
<dbReference type="EMBL" id="JAGGJA010000011">
    <property type="protein sequence ID" value="MCW9708218.1"/>
    <property type="molecule type" value="Genomic_DNA"/>
</dbReference>